<protein>
    <submittedName>
        <fullName evidence="5">C6 finger domain transcription factor iacK-like protein</fullName>
    </submittedName>
</protein>
<proteinExistence type="predicted"/>
<dbReference type="InterPro" id="IPR001138">
    <property type="entry name" value="Zn2Cys6_DnaBD"/>
</dbReference>
<keyword evidence="1" id="KW-0479">Metal-binding</keyword>
<evidence type="ECO:0000259" key="4">
    <source>
        <dbReference type="PROSITE" id="PS50048"/>
    </source>
</evidence>
<evidence type="ECO:0000313" key="6">
    <source>
        <dbReference type="Proteomes" id="UP001338125"/>
    </source>
</evidence>
<accession>A0ABR0SPD5</accession>
<keyword evidence="2" id="KW-0539">Nucleus</keyword>
<reference evidence="5 6" key="1">
    <citation type="submission" date="2024-01" db="EMBL/GenBank/DDBJ databases">
        <title>Complete genome of Cladobotryum mycophilum ATHUM6906.</title>
        <authorList>
            <person name="Christinaki A.C."/>
            <person name="Myridakis A.I."/>
            <person name="Kouvelis V.N."/>
        </authorList>
    </citation>
    <scope>NUCLEOTIDE SEQUENCE [LARGE SCALE GENOMIC DNA]</scope>
    <source>
        <strain evidence="5 6">ATHUM6906</strain>
    </source>
</reference>
<sequence>MSAASVEAVELEQTAVSDEAATGTYNESLQNRRKSKRRVAIACTACRSQHLRCDAALPCCSRCQSLGKTCVYKDLRHSRRKHTDSENLAVPIPLFDQGNVVADAHGVDQSPLIVPGSHELQQELIFSCPQTGLGFEPTPSPSDNSIISSRPLDGFYSFFFPAHPFVLPRADLVRQFESNSDSVSELILPMIAIGSLYIHDAQSEKYKKDTETSLSKKLSPNGFSVQALMLFALALEWSGDGQRAAGVLERAKTMALAIGLNNKSFALEYGREDHALQETWRRTWWELYVLDSLFAGIRHLPTFTLWSVETDAHLPNEDECHTGGSFQCPRTLGEYDDRGFEENTRPFSTFAYLIDAARILGTTLAAGDIAGGSPSSLVKNAEANIMSWHLHLPREKRDPVRADGTVDEVLLRAHMMINTVAVHLHRPRSMLHYSTMELLCSKYAPPLPAEVMPIESQHYDRHTHKAIQAAKAFVDLLTVPSSPTAHTPFIMCMGSMAMATHLSACEYHLTGSEYAYAKDRVRVFLGILKEFENVWPQASKWSSEIRMMARAVFEHRDFHGRFTVDFLDAGSVIPENTFTDTRITTLDTPPIDSTPNVTPQDMEGSQ</sequence>
<feature type="compositionally biased region" description="Polar residues" evidence="3">
    <location>
        <begin position="593"/>
        <end position="606"/>
    </location>
</feature>
<evidence type="ECO:0000256" key="3">
    <source>
        <dbReference type="SAM" id="MobiDB-lite"/>
    </source>
</evidence>
<feature type="domain" description="Zn(2)-C6 fungal-type" evidence="4">
    <location>
        <begin position="42"/>
        <end position="72"/>
    </location>
</feature>
<evidence type="ECO:0000256" key="2">
    <source>
        <dbReference type="ARBA" id="ARBA00023242"/>
    </source>
</evidence>
<dbReference type="Proteomes" id="UP001338125">
    <property type="component" value="Unassembled WGS sequence"/>
</dbReference>
<dbReference type="InterPro" id="IPR007219">
    <property type="entry name" value="XnlR_reg_dom"/>
</dbReference>
<dbReference type="InterPro" id="IPR036864">
    <property type="entry name" value="Zn2-C6_fun-type_DNA-bd_sf"/>
</dbReference>
<dbReference type="PANTHER" id="PTHR47431:SF4">
    <property type="entry name" value="ZN(II)2CYS6 TRANSCRIPTION FACTOR (EUROFUNG)"/>
    <property type="match status" value="1"/>
</dbReference>
<dbReference type="CDD" id="cd12148">
    <property type="entry name" value="fungal_TF_MHR"/>
    <property type="match status" value="1"/>
</dbReference>
<dbReference type="Pfam" id="PF04082">
    <property type="entry name" value="Fungal_trans"/>
    <property type="match status" value="1"/>
</dbReference>
<dbReference type="CDD" id="cd00067">
    <property type="entry name" value="GAL4"/>
    <property type="match status" value="1"/>
</dbReference>
<dbReference type="PANTHER" id="PTHR47431">
    <property type="entry name" value="ZN(II)2CYS6 TRANSCRIPTION FACTOR (EUROFUNG)-RELATED"/>
    <property type="match status" value="1"/>
</dbReference>
<dbReference type="SUPFAM" id="SSF57701">
    <property type="entry name" value="Zn2/Cys6 DNA-binding domain"/>
    <property type="match status" value="1"/>
</dbReference>
<dbReference type="PROSITE" id="PS50048">
    <property type="entry name" value="ZN2_CY6_FUNGAL_2"/>
    <property type="match status" value="1"/>
</dbReference>
<evidence type="ECO:0000256" key="1">
    <source>
        <dbReference type="ARBA" id="ARBA00022723"/>
    </source>
</evidence>
<feature type="region of interest" description="Disordered" evidence="3">
    <location>
        <begin position="583"/>
        <end position="606"/>
    </location>
</feature>
<keyword evidence="6" id="KW-1185">Reference proteome</keyword>
<dbReference type="PROSITE" id="PS00463">
    <property type="entry name" value="ZN2_CY6_FUNGAL_1"/>
    <property type="match status" value="1"/>
</dbReference>
<dbReference type="Gene3D" id="4.10.240.10">
    <property type="entry name" value="Zn(2)-C6 fungal-type DNA-binding domain"/>
    <property type="match status" value="1"/>
</dbReference>
<evidence type="ECO:0000313" key="5">
    <source>
        <dbReference type="EMBL" id="KAK5994030.1"/>
    </source>
</evidence>
<name>A0ABR0SPD5_9HYPO</name>
<gene>
    <name evidence="5" type="ORF">PT974_07470</name>
</gene>
<organism evidence="5 6">
    <name type="scientific">Cladobotryum mycophilum</name>
    <dbReference type="NCBI Taxonomy" id="491253"/>
    <lineage>
        <taxon>Eukaryota</taxon>
        <taxon>Fungi</taxon>
        <taxon>Dikarya</taxon>
        <taxon>Ascomycota</taxon>
        <taxon>Pezizomycotina</taxon>
        <taxon>Sordariomycetes</taxon>
        <taxon>Hypocreomycetidae</taxon>
        <taxon>Hypocreales</taxon>
        <taxon>Hypocreaceae</taxon>
        <taxon>Cladobotryum</taxon>
    </lineage>
</organism>
<dbReference type="SMART" id="SM00066">
    <property type="entry name" value="GAL4"/>
    <property type="match status" value="1"/>
</dbReference>
<comment type="caution">
    <text evidence="5">The sequence shown here is derived from an EMBL/GenBank/DDBJ whole genome shotgun (WGS) entry which is preliminary data.</text>
</comment>
<dbReference type="Pfam" id="PF00172">
    <property type="entry name" value="Zn_clus"/>
    <property type="match status" value="1"/>
</dbReference>
<dbReference type="EMBL" id="JAVFKD010000012">
    <property type="protein sequence ID" value="KAK5994030.1"/>
    <property type="molecule type" value="Genomic_DNA"/>
</dbReference>